<dbReference type="SUPFAM" id="SSF110296">
    <property type="entry name" value="Oligoxyloglucan reducing end-specific cellobiohydrolase"/>
    <property type="match status" value="1"/>
</dbReference>
<dbReference type="KEGG" id="aten:116289947"/>
<dbReference type="InterPro" id="IPR000421">
    <property type="entry name" value="FA58C"/>
</dbReference>
<keyword evidence="5" id="KW-0472">Membrane</keyword>
<dbReference type="GO" id="GO:0005576">
    <property type="term" value="C:extracellular region"/>
    <property type="evidence" value="ECO:0007669"/>
    <property type="project" value="UniProtKB-SubCell"/>
</dbReference>
<feature type="domain" description="F5/8 type C" evidence="7">
    <location>
        <begin position="212"/>
        <end position="371"/>
    </location>
</feature>
<dbReference type="GO" id="GO:0012505">
    <property type="term" value="C:endomembrane system"/>
    <property type="evidence" value="ECO:0007669"/>
    <property type="project" value="UniProtKB-SubCell"/>
</dbReference>
<comment type="subcellular location">
    <subcellularLocation>
        <location evidence="1">Endomembrane system</location>
        <topology evidence="1">Peripheral membrane protein</topology>
    </subcellularLocation>
    <subcellularLocation>
        <location evidence="2">Secreted</location>
    </subcellularLocation>
</comment>
<proteinExistence type="predicted"/>
<protein>
    <submittedName>
        <fullName evidence="9">Lactadherin-like</fullName>
    </submittedName>
</protein>
<dbReference type="PROSITE" id="PS50022">
    <property type="entry name" value="FA58C_3"/>
    <property type="match status" value="2"/>
</dbReference>
<evidence type="ECO:0000259" key="7">
    <source>
        <dbReference type="PROSITE" id="PS50022"/>
    </source>
</evidence>
<keyword evidence="4" id="KW-0130">Cell adhesion</keyword>
<dbReference type="GO" id="GO:0007155">
    <property type="term" value="P:cell adhesion"/>
    <property type="evidence" value="ECO:0007669"/>
    <property type="project" value="UniProtKB-KW"/>
</dbReference>
<keyword evidence="3" id="KW-0964">Secreted</keyword>
<evidence type="ECO:0000256" key="6">
    <source>
        <dbReference type="ARBA" id="ARBA00023157"/>
    </source>
</evidence>
<dbReference type="CDD" id="cd00057">
    <property type="entry name" value="FA58C"/>
    <property type="match status" value="2"/>
</dbReference>
<dbReference type="PROSITE" id="PS01285">
    <property type="entry name" value="FA58C_1"/>
    <property type="match status" value="1"/>
</dbReference>
<keyword evidence="6" id="KW-1015">Disulfide bond</keyword>
<evidence type="ECO:0000256" key="2">
    <source>
        <dbReference type="ARBA" id="ARBA00004613"/>
    </source>
</evidence>
<dbReference type="Gene3D" id="2.60.120.260">
    <property type="entry name" value="Galactose-binding domain-like"/>
    <property type="match status" value="2"/>
</dbReference>
<accession>A0A6P8H8I9</accession>
<sequence>MAVVFDKDNKLGPGQHHVVTHAQITYFENYVEDAQGQVTNKGTFYSEPLETMTFHSEVPGCSNPLGMKSKEIHDYQISASSSYAEAQPSQARELDDGWCAKNTKGEQYLQIEFLQKTRVTGLVTIRRQSKPHWVIEYFVMYSTDSNNWRTYTENGFKKLFQGNTISFTPTKHWLANAFEAMTIRIIPTKWEILICLRLELYGCLIKGSANNCISPLGMESGEITDEALSDRRASVDPSHGIQPKNARLNAKITKFPNGWESTIETEYLQVDFGSLRRVTKVATQGAYTTESYTLFFVSTYKLSYSKNKIDWTEYAESGSVKTFKGPVTEYDAKYPVVETIQSPFVARYVRLYPMDAGSGGVKVMRAELYGCFQEPLPPYTGSPDLEFYRRSFIVDSTTDQFYVCMYTDNRDESSCFSTKDSKAWTAIDANIIGMLASNPRDREIYAIDRQMNIYRSKDSGASWSQISREYY</sequence>
<dbReference type="OrthoDB" id="6262482at2759"/>
<dbReference type="InterPro" id="IPR050633">
    <property type="entry name" value="Neuropilin_MCO_CoagFactor"/>
</dbReference>
<keyword evidence="8" id="KW-1185">Reference proteome</keyword>
<gene>
    <name evidence="9" type="primary">LOC116289947</name>
</gene>
<organism evidence="8 9">
    <name type="scientific">Actinia tenebrosa</name>
    <name type="common">Australian red waratah sea anemone</name>
    <dbReference type="NCBI Taxonomy" id="6105"/>
    <lineage>
        <taxon>Eukaryota</taxon>
        <taxon>Metazoa</taxon>
        <taxon>Cnidaria</taxon>
        <taxon>Anthozoa</taxon>
        <taxon>Hexacorallia</taxon>
        <taxon>Actiniaria</taxon>
        <taxon>Actiniidae</taxon>
        <taxon>Actinia</taxon>
    </lineage>
</organism>
<dbReference type="GO" id="GO:0038023">
    <property type="term" value="F:signaling receptor activity"/>
    <property type="evidence" value="ECO:0007669"/>
    <property type="project" value="TreeGrafter"/>
</dbReference>
<dbReference type="SMART" id="SM00231">
    <property type="entry name" value="FA58C"/>
    <property type="match status" value="2"/>
</dbReference>
<reference evidence="9" key="1">
    <citation type="submission" date="2025-08" db="UniProtKB">
        <authorList>
            <consortium name="RefSeq"/>
        </authorList>
    </citation>
    <scope>IDENTIFICATION</scope>
    <source>
        <tissue evidence="9">Tentacle</tissue>
    </source>
</reference>
<evidence type="ECO:0000256" key="4">
    <source>
        <dbReference type="ARBA" id="ARBA00022889"/>
    </source>
</evidence>
<dbReference type="SUPFAM" id="SSF49785">
    <property type="entry name" value="Galactose-binding domain-like"/>
    <property type="match status" value="2"/>
</dbReference>
<evidence type="ECO:0000313" key="8">
    <source>
        <dbReference type="Proteomes" id="UP000515163"/>
    </source>
</evidence>
<dbReference type="AlphaFoldDB" id="A0A6P8H8I9"/>
<evidence type="ECO:0000313" key="9">
    <source>
        <dbReference type="RefSeq" id="XP_031552764.1"/>
    </source>
</evidence>
<evidence type="ECO:0000256" key="1">
    <source>
        <dbReference type="ARBA" id="ARBA00004184"/>
    </source>
</evidence>
<dbReference type="PANTHER" id="PTHR46806">
    <property type="entry name" value="F5/8 TYPE C DOMAIN-CONTAINING PROTEIN"/>
    <property type="match status" value="1"/>
</dbReference>
<dbReference type="GO" id="GO:0005886">
    <property type="term" value="C:plasma membrane"/>
    <property type="evidence" value="ECO:0007669"/>
    <property type="project" value="TreeGrafter"/>
</dbReference>
<dbReference type="PROSITE" id="PS01286">
    <property type="entry name" value="FA58C_2"/>
    <property type="match status" value="2"/>
</dbReference>
<dbReference type="Proteomes" id="UP000515163">
    <property type="component" value="Unplaced"/>
</dbReference>
<dbReference type="GeneID" id="116289947"/>
<dbReference type="Pfam" id="PF00754">
    <property type="entry name" value="F5_F8_type_C"/>
    <property type="match status" value="2"/>
</dbReference>
<feature type="domain" description="F5/8 type C" evidence="7">
    <location>
        <begin position="61"/>
        <end position="203"/>
    </location>
</feature>
<dbReference type="PANTHER" id="PTHR46806:SF5">
    <property type="entry name" value="F5_8 TYPE C DOMAIN-CONTAINING PROTEIN"/>
    <property type="match status" value="1"/>
</dbReference>
<dbReference type="InterPro" id="IPR008979">
    <property type="entry name" value="Galactose-bd-like_sf"/>
</dbReference>
<dbReference type="RefSeq" id="XP_031552764.1">
    <property type="nucleotide sequence ID" value="XM_031696904.1"/>
</dbReference>
<name>A0A6P8H8I9_ACTTE</name>
<evidence type="ECO:0000256" key="3">
    <source>
        <dbReference type="ARBA" id="ARBA00022525"/>
    </source>
</evidence>
<dbReference type="InParanoid" id="A0A6P8H8I9"/>
<evidence type="ECO:0000256" key="5">
    <source>
        <dbReference type="ARBA" id="ARBA00023136"/>
    </source>
</evidence>